<sequence>MTSTSTGSRIAMRGRRTKPNTSNLTILNQKDQSQQQSAPLLSFMPRTNNLQQSEPQKRKASELSSEVHFAKDGVDSDIDTLKNLCENEIIVPPSFAERLPTPTSVSGQMANDMHHPANIRQKIEEYETLIATERQRTLDLKALNDKRRSRLAQLKLRHARQATEIAYARDRLATVTSWVETCRRDEATLTARITEIQREIARWEKKTKGSTGAKRPGRGFGI</sequence>
<dbReference type="AlphaFoldDB" id="A0A8J6B9I1"/>
<name>A0A8J6B9I1_9EUKA</name>
<organism evidence="2 3">
    <name type="scientific">Carpediemonas membranifera</name>
    <dbReference type="NCBI Taxonomy" id="201153"/>
    <lineage>
        <taxon>Eukaryota</taxon>
        <taxon>Metamonada</taxon>
        <taxon>Carpediemonas-like organisms</taxon>
        <taxon>Carpediemonas</taxon>
    </lineage>
</organism>
<evidence type="ECO:0000313" key="3">
    <source>
        <dbReference type="Proteomes" id="UP000717585"/>
    </source>
</evidence>
<evidence type="ECO:0000313" key="2">
    <source>
        <dbReference type="EMBL" id="KAG9395999.1"/>
    </source>
</evidence>
<gene>
    <name evidence="2" type="ORF">J8273_2348</name>
</gene>
<reference evidence="2" key="1">
    <citation type="submission" date="2021-05" db="EMBL/GenBank/DDBJ databases">
        <title>A free-living protist that lacks canonical eukaryotic 1 DNA replication and segregation systems.</title>
        <authorList>
            <person name="Salas-Leiva D.E."/>
            <person name="Tromer E.C."/>
            <person name="Curtis B.A."/>
            <person name="Jerlstrom-Hultqvist J."/>
            <person name="Kolisko M."/>
            <person name="Yi Z."/>
            <person name="Salas-Leiva J.S."/>
            <person name="Gallot-Lavallee L."/>
            <person name="Kops G.J.P.L."/>
            <person name="Archibald J.M."/>
            <person name="Simpson A.G.B."/>
            <person name="Roger A.J."/>
        </authorList>
    </citation>
    <scope>NUCLEOTIDE SEQUENCE</scope>
    <source>
        <strain evidence="2">BICM</strain>
    </source>
</reference>
<evidence type="ECO:0000256" key="1">
    <source>
        <dbReference type="SAM" id="MobiDB-lite"/>
    </source>
</evidence>
<keyword evidence="3" id="KW-1185">Reference proteome</keyword>
<proteinExistence type="predicted"/>
<feature type="region of interest" description="Disordered" evidence="1">
    <location>
        <begin position="1"/>
        <end position="37"/>
    </location>
</feature>
<protein>
    <submittedName>
        <fullName evidence="2">Uncharacterized protein</fullName>
    </submittedName>
</protein>
<dbReference type="Proteomes" id="UP000717585">
    <property type="component" value="Unassembled WGS sequence"/>
</dbReference>
<dbReference type="EMBL" id="JAHDYR010000007">
    <property type="protein sequence ID" value="KAG9395999.1"/>
    <property type="molecule type" value="Genomic_DNA"/>
</dbReference>
<feature type="compositionally biased region" description="Polar residues" evidence="1">
    <location>
        <begin position="19"/>
        <end position="37"/>
    </location>
</feature>
<comment type="caution">
    <text evidence="2">The sequence shown here is derived from an EMBL/GenBank/DDBJ whole genome shotgun (WGS) entry which is preliminary data.</text>
</comment>
<accession>A0A8J6B9I1</accession>